<evidence type="ECO:0000313" key="4">
    <source>
        <dbReference type="Proteomes" id="UP000315377"/>
    </source>
</evidence>
<reference evidence="2 5" key="2">
    <citation type="submission" date="2022-05" db="EMBL/GenBank/DDBJ databases">
        <title>Genome Sequencing of Bee-Associated Microbes.</title>
        <authorList>
            <person name="Dunlap C."/>
        </authorList>
    </citation>
    <scope>NUCLEOTIDE SEQUENCE [LARGE SCALE GENOMIC DNA]</scope>
    <source>
        <strain evidence="2 5">NRRL B-14613</strain>
    </source>
</reference>
<keyword evidence="1" id="KW-0812">Transmembrane</keyword>
<sequence>MSALIINELSKIYRQKWLWLIVLGILVISYTDVSFFMQGRSTLHPDFFSESLMTYGISSNLYLWCNIFVAVLAASIYTDEFRNGQLRFVFLRRFSKTKIFVSKLLTIYFLLFLLLVFYGIVLCAAGYVQIPIEGYANKQQLIVGSALQTLSVYFMAYVTLIAICSLFVFLAMYSKNVTYALGFCMIYILFSLLLDGVNTSLAGLFPPSSYFFELFRNITIPYMQYSNLNILFAGSSNSIAAMVTLVLLHVAVFTYLSFKKFTRADYFS</sequence>
<dbReference type="RefSeq" id="WP_087440958.1">
    <property type="nucleotide sequence ID" value="NZ_CABMNB010000012.1"/>
</dbReference>
<dbReference type="PANTHER" id="PTHR37305:SF1">
    <property type="entry name" value="MEMBRANE PROTEIN"/>
    <property type="match status" value="1"/>
</dbReference>
<name>A0AAP9DRF3_PANTH</name>
<feature type="transmembrane region" description="Helical" evidence="1">
    <location>
        <begin position="177"/>
        <end position="194"/>
    </location>
</feature>
<evidence type="ECO:0000313" key="3">
    <source>
        <dbReference type="EMBL" id="QDM42675.1"/>
    </source>
</evidence>
<dbReference type="GeneID" id="76995049"/>
<keyword evidence="5" id="KW-1185">Reference proteome</keyword>
<dbReference type="Proteomes" id="UP001209276">
    <property type="component" value="Unassembled WGS sequence"/>
</dbReference>
<reference evidence="3 4" key="1">
    <citation type="submission" date="2019-07" db="EMBL/GenBank/DDBJ databases">
        <title>Paenibacillus thiaminolyticus NRRL B-4156.</title>
        <authorList>
            <person name="Hehnly C."/>
            <person name="Zhang L."/>
        </authorList>
    </citation>
    <scope>NUCLEOTIDE SEQUENCE [LARGE SCALE GENOMIC DNA]</scope>
    <source>
        <strain evidence="3 4">NRRL B-4156</strain>
    </source>
</reference>
<keyword evidence="1" id="KW-1133">Transmembrane helix</keyword>
<dbReference type="PANTHER" id="PTHR37305">
    <property type="entry name" value="INTEGRAL MEMBRANE PROTEIN-RELATED"/>
    <property type="match status" value="1"/>
</dbReference>
<feature type="transmembrane region" description="Helical" evidence="1">
    <location>
        <begin position="57"/>
        <end position="78"/>
    </location>
</feature>
<dbReference type="AlphaFoldDB" id="A0AAP9DRF3"/>
<protein>
    <submittedName>
        <fullName evidence="2">ABC transporter permease</fullName>
    </submittedName>
</protein>
<evidence type="ECO:0000256" key="1">
    <source>
        <dbReference type="SAM" id="Phobius"/>
    </source>
</evidence>
<feature type="transmembrane region" description="Helical" evidence="1">
    <location>
        <begin position="17"/>
        <end position="37"/>
    </location>
</feature>
<proteinExistence type="predicted"/>
<evidence type="ECO:0000313" key="5">
    <source>
        <dbReference type="Proteomes" id="UP001209276"/>
    </source>
</evidence>
<dbReference type="Proteomes" id="UP000315377">
    <property type="component" value="Chromosome"/>
</dbReference>
<dbReference type="Pfam" id="PF12730">
    <property type="entry name" value="ABC2_membrane_4"/>
    <property type="match status" value="1"/>
</dbReference>
<organism evidence="3 4">
    <name type="scientific">Paenibacillus thiaminolyticus</name>
    <name type="common">Bacillus thiaminolyticus</name>
    <dbReference type="NCBI Taxonomy" id="49283"/>
    <lineage>
        <taxon>Bacteria</taxon>
        <taxon>Bacillati</taxon>
        <taxon>Bacillota</taxon>
        <taxon>Bacilli</taxon>
        <taxon>Bacillales</taxon>
        <taxon>Paenibacillaceae</taxon>
        <taxon>Paenibacillus</taxon>
    </lineage>
</organism>
<dbReference type="EMBL" id="CP041405">
    <property type="protein sequence ID" value="QDM42675.1"/>
    <property type="molecule type" value="Genomic_DNA"/>
</dbReference>
<feature type="transmembrane region" description="Helical" evidence="1">
    <location>
        <begin position="99"/>
        <end position="130"/>
    </location>
</feature>
<feature type="transmembrane region" description="Helical" evidence="1">
    <location>
        <begin position="150"/>
        <end position="170"/>
    </location>
</feature>
<gene>
    <name evidence="3" type="ORF">FLT43_03525</name>
    <name evidence="2" type="ORF">M5W83_26350</name>
</gene>
<feature type="transmembrane region" description="Helical" evidence="1">
    <location>
        <begin position="239"/>
        <end position="258"/>
    </location>
</feature>
<dbReference type="EMBL" id="JAMDMM010000062">
    <property type="protein sequence ID" value="MCY9610675.1"/>
    <property type="molecule type" value="Genomic_DNA"/>
</dbReference>
<accession>A0AAP9DRF3</accession>
<evidence type="ECO:0000313" key="2">
    <source>
        <dbReference type="EMBL" id="MCY9610675.1"/>
    </source>
</evidence>
<keyword evidence="1" id="KW-0472">Membrane</keyword>